<dbReference type="InterPro" id="IPR014031">
    <property type="entry name" value="Ketoacyl_synth_C"/>
</dbReference>
<dbReference type="PROSITE" id="PS00606">
    <property type="entry name" value="KS3_1"/>
    <property type="match status" value="1"/>
</dbReference>
<reference evidence="8" key="1">
    <citation type="submission" date="2022-08" db="EMBL/GenBank/DDBJ databases">
        <title>Whole genome sequencing of non-tuberculosis mycobacteria type-strains.</title>
        <authorList>
            <person name="Igarashi Y."/>
            <person name="Osugi A."/>
            <person name="Mitarai S."/>
        </authorList>
    </citation>
    <scope>NUCLEOTIDE SEQUENCE</scope>
    <source>
        <strain evidence="8">JCM 16372</strain>
    </source>
</reference>
<proteinExistence type="predicted"/>
<accession>A0ABY3UBK5</accession>
<dbReference type="InterPro" id="IPR013968">
    <property type="entry name" value="PKS_KR"/>
</dbReference>
<dbReference type="SUPFAM" id="SSF52151">
    <property type="entry name" value="FabD/lysophospholipase-like"/>
    <property type="match status" value="1"/>
</dbReference>
<dbReference type="InterPro" id="IPR032821">
    <property type="entry name" value="PKS_assoc"/>
</dbReference>
<evidence type="ECO:0000256" key="3">
    <source>
        <dbReference type="ARBA" id="ARBA00022679"/>
    </source>
</evidence>
<dbReference type="SMART" id="SM00825">
    <property type="entry name" value="PKS_KS"/>
    <property type="match status" value="1"/>
</dbReference>
<keyword evidence="1" id="KW-0596">Phosphopantetheine</keyword>
<dbReference type="Gene3D" id="3.40.47.10">
    <property type="match status" value="1"/>
</dbReference>
<evidence type="ECO:0000256" key="5">
    <source>
        <dbReference type="ARBA" id="ARBA00023268"/>
    </source>
</evidence>
<dbReference type="Pfam" id="PF02801">
    <property type="entry name" value="Ketoacyl-synt_C"/>
    <property type="match status" value="1"/>
</dbReference>
<keyword evidence="2" id="KW-0597">Phosphoprotein</keyword>
<dbReference type="InterPro" id="IPR050091">
    <property type="entry name" value="PKS_NRPS_Biosynth_Enz"/>
</dbReference>
<dbReference type="CDD" id="cd05274">
    <property type="entry name" value="KR_FAS_SDR_x"/>
    <property type="match status" value="1"/>
</dbReference>
<dbReference type="Pfam" id="PF08659">
    <property type="entry name" value="KR"/>
    <property type="match status" value="1"/>
</dbReference>
<dbReference type="InterPro" id="IPR020806">
    <property type="entry name" value="PKS_PP-bd"/>
</dbReference>
<dbReference type="RefSeq" id="WP_043409240.1">
    <property type="nucleotide sequence ID" value="NZ_CP092427.2"/>
</dbReference>
<keyword evidence="4" id="KW-0521">NADP</keyword>
<dbReference type="InterPro" id="IPR009081">
    <property type="entry name" value="PP-bd_ACP"/>
</dbReference>
<dbReference type="PROSITE" id="PS50075">
    <property type="entry name" value="CARRIER"/>
    <property type="match status" value="1"/>
</dbReference>
<dbReference type="Pfam" id="PF00698">
    <property type="entry name" value="Acyl_transf_1"/>
    <property type="match status" value="1"/>
</dbReference>
<dbReference type="InterPro" id="IPR018201">
    <property type="entry name" value="Ketoacyl_synth_AS"/>
</dbReference>
<dbReference type="SUPFAM" id="SSF55048">
    <property type="entry name" value="Probable ACP-binding domain of malonyl-CoA ACP transacylase"/>
    <property type="match status" value="1"/>
</dbReference>
<organism evidence="8 9">
    <name type="scientific">Mycolicibacterium rufum</name>
    <dbReference type="NCBI Taxonomy" id="318424"/>
    <lineage>
        <taxon>Bacteria</taxon>
        <taxon>Bacillati</taxon>
        <taxon>Actinomycetota</taxon>
        <taxon>Actinomycetes</taxon>
        <taxon>Mycobacteriales</taxon>
        <taxon>Mycobacteriaceae</taxon>
        <taxon>Mycolicibacterium</taxon>
    </lineage>
</organism>
<evidence type="ECO:0000256" key="4">
    <source>
        <dbReference type="ARBA" id="ARBA00022857"/>
    </source>
</evidence>
<dbReference type="Proteomes" id="UP001055159">
    <property type="component" value="Chromosome"/>
</dbReference>
<dbReference type="InterPro" id="IPR036291">
    <property type="entry name" value="NAD(P)-bd_dom_sf"/>
</dbReference>
<evidence type="ECO:0000313" key="9">
    <source>
        <dbReference type="Proteomes" id="UP001055159"/>
    </source>
</evidence>
<sequence length="1609" mass="168358">MTSAFDEAAVRRWLTDYLVTNNGCSPEQIARGASMHDLGVGSRDAVVLTGVLSEYLGRPVSPVDFWQYPTVDALATFLTGGEVEPIDTPIGAVAGRSGSTDEPVAVIGLGLRLPGGADLDGNIEGPDAFWDFLTEGRSSVVEVPADRWAWFDDGTAEGAAALANTTRWGSYLRDIDAFDAEYFEVIPREAMRMDPQQRLLLEVVHEALENAGIPADALAESRTGVFAGASAGDYAQLGASDLSQVDAWYGTGGSISIIANRVSYFFDFRGPSVTIDTACSSSLVAIHLACQSLRTGDSDVALAAGVNLLLSPAGTRSLDQADAMSKTGQCHAFDAAADGFVRGEGCGVAVLKRLSDAQRDGDRILAVIRGSAVNQDGRSNGLMAPNPSAQMAVLRAAYAAAGVDPREVDYVEAHGTGTLLGDPIEARALGTVLGKGRPAERPLLLGAVKSNLGHLEAAAGIAGFAKAVLALQHNTIPANRGYENPNPHIPFDKLRLRVVDEPTDWAPAGRPRRAGISSFGFGGTNAHVVIEQPPVAVPADIPAEPAVTTLVVSGRTPERIASQAAMLADWMVGDGAEASLSDVAHTLNHHRSQHTTFATVVARDKAHAVEDLQALAAGRTAPGVVPAGAVPPKPGTVFVYSGQGSQWAGMGQRLLADEPAFAAALAEIEPVFVEQVGFSLYDVIAEGRPVSGDAEVQPVLMGLQLALTELWRSYGVHPDAVIGHSMGEVTAAVVAGALSVADGLTVIAHRSQIMSRLAGQGAVALLALDEQTVAAQIAEYPSVEIAGYLSPRQTVVAGLPAEVDAVIAAVTAQNAFARRVNMEVASHTALMDPVLPDIRAALADIDAGAPTVTFFSTVSDPGQTPTLDADYWVANVRQPVQFSRAVAAAAVDHGTFIEVSPHATLGQPIAATLAEQTDVRSLGTLTRDADDTVTFHAHLNATHTTRAPQTPHHSEPHVVLPATPWHHTRHWVDVRPARRTAEGRPTAPPADTDVPVEWFCALTWPVKPLVASDNSQQGRWLVVGDARVGEEMGRLLDGPVRTLGAGDDGLADAVADATHVLYAPDERDGDELGYELFEAGRAIASAAAASRESDTAASRESDTAASPTPPALYLLTRNAQPVAEGDRANPAQAVLWGLGRTLALEHPEIWGGLVDVDASVPAPVTARWVLAEAHTGDGEDQVVYRAGTRRVARLVHQPPTAPGTTGLDPHTAHLVIGATGNIGPRLIEQLAAMGAKTVVAVSRNPGGRLDELTARLAATGTTVVTAAADAADETALRALFDRFGADLPPLGGVYLAAMSGGPVTLADMTHDDVVAMFRSKMDAAALLHRLSLGHPVEQFVLFSSISGVLGSRWLAHYAATTTFLDTFAFARRAAGLPACAINWGLWKSLADVQEGFEKLATAESGLEPMPDETAIAALPLFVGPGAPARATVVAADWPRLAAAYHTRAQLHILDDLLAEDAAAQPAPTGDTAFRGELRAADPARRIDLLADHVGAQVAAAMGLASAHSLDPTVGFFQFGMDSLMSVTLQRSLSESLGEVLPASVVFDYPTIEALTDYLASVLPEIIETAGHDDEVAGGAGSTDGPDEAADAYDDLAEDELLARLSERLS</sequence>
<evidence type="ECO:0000256" key="1">
    <source>
        <dbReference type="ARBA" id="ARBA00022450"/>
    </source>
</evidence>
<dbReference type="Pfam" id="PF16197">
    <property type="entry name" value="KAsynt_C_assoc"/>
    <property type="match status" value="1"/>
</dbReference>
<feature type="domain" description="Ketosynthase family 3 (KS3)" evidence="7">
    <location>
        <begin position="101"/>
        <end position="532"/>
    </location>
</feature>
<dbReference type="Pfam" id="PF00109">
    <property type="entry name" value="ketoacyl-synt"/>
    <property type="match status" value="1"/>
</dbReference>
<dbReference type="InterPro" id="IPR036736">
    <property type="entry name" value="ACP-like_sf"/>
</dbReference>
<dbReference type="CDD" id="cd00833">
    <property type="entry name" value="PKS"/>
    <property type="match status" value="1"/>
</dbReference>
<dbReference type="InterPro" id="IPR014043">
    <property type="entry name" value="Acyl_transferase_dom"/>
</dbReference>
<dbReference type="InterPro" id="IPR001227">
    <property type="entry name" value="Ac_transferase_dom_sf"/>
</dbReference>
<dbReference type="InterPro" id="IPR016035">
    <property type="entry name" value="Acyl_Trfase/lysoPLipase"/>
</dbReference>
<evidence type="ECO:0000256" key="2">
    <source>
        <dbReference type="ARBA" id="ARBA00022553"/>
    </source>
</evidence>
<name>A0ABY3UBK5_9MYCO</name>
<keyword evidence="9" id="KW-1185">Reference proteome</keyword>
<dbReference type="PANTHER" id="PTHR43775:SF37">
    <property type="entry name" value="SI:DKEY-61P9.11"/>
    <property type="match status" value="1"/>
</dbReference>
<evidence type="ECO:0000259" key="6">
    <source>
        <dbReference type="PROSITE" id="PS50075"/>
    </source>
</evidence>
<dbReference type="SMART" id="SM00823">
    <property type="entry name" value="PKS_PP"/>
    <property type="match status" value="2"/>
</dbReference>
<dbReference type="PROSITE" id="PS52004">
    <property type="entry name" value="KS3_2"/>
    <property type="match status" value="1"/>
</dbReference>
<dbReference type="SUPFAM" id="SSF51735">
    <property type="entry name" value="NAD(P)-binding Rossmann-fold domains"/>
    <property type="match status" value="2"/>
</dbReference>
<dbReference type="Gene3D" id="1.10.1200.10">
    <property type="entry name" value="ACP-like"/>
    <property type="match status" value="2"/>
</dbReference>
<dbReference type="InterPro" id="IPR016039">
    <property type="entry name" value="Thiolase-like"/>
</dbReference>
<protein>
    <submittedName>
        <fullName evidence="8">Type I polyketide synthase</fullName>
    </submittedName>
</protein>
<keyword evidence="3" id="KW-0808">Transferase</keyword>
<evidence type="ECO:0000313" key="8">
    <source>
        <dbReference type="EMBL" id="ULP34453.1"/>
    </source>
</evidence>
<dbReference type="PANTHER" id="PTHR43775">
    <property type="entry name" value="FATTY ACID SYNTHASE"/>
    <property type="match status" value="1"/>
</dbReference>
<dbReference type="SMART" id="SM00827">
    <property type="entry name" value="PKS_AT"/>
    <property type="match status" value="1"/>
</dbReference>
<feature type="domain" description="Carrier" evidence="6">
    <location>
        <begin position="1487"/>
        <end position="1562"/>
    </location>
</feature>
<dbReference type="SMART" id="SM00822">
    <property type="entry name" value="PKS_KR"/>
    <property type="match status" value="1"/>
</dbReference>
<dbReference type="EMBL" id="CP092427">
    <property type="protein sequence ID" value="ULP34453.1"/>
    <property type="molecule type" value="Genomic_DNA"/>
</dbReference>
<dbReference type="Gene3D" id="3.40.50.720">
    <property type="entry name" value="NAD(P)-binding Rossmann-like Domain"/>
    <property type="match status" value="1"/>
</dbReference>
<dbReference type="InterPro" id="IPR057326">
    <property type="entry name" value="KR_dom"/>
</dbReference>
<evidence type="ECO:0000259" key="7">
    <source>
        <dbReference type="PROSITE" id="PS52004"/>
    </source>
</evidence>
<gene>
    <name evidence="8" type="ORF">MJO55_13960</name>
</gene>
<dbReference type="SMART" id="SM01294">
    <property type="entry name" value="PKS_PP_betabranch"/>
    <property type="match status" value="1"/>
</dbReference>
<dbReference type="InterPro" id="IPR020841">
    <property type="entry name" value="PKS_Beta-ketoAc_synthase_dom"/>
</dbReference>
<dbReference type="InterPro" id="IPR014030">
    <property type="entry name" value="Ketoacyl_synth_N"/>
</dbReference>
<dbReference type="SUPFAM" id="SSF47336">
    <property type="entry name" value="ACP-like"/>
    <property type="match status" value="2"/>
</dbReference>
<dbReference type="InterPro" id="IPR016036">
    <property type="entry name" value="Malonyl_transacylase_ACP-bd"/>
</dbReference>
<dbReference type="Gene3D" id="3.40.366.10">
    <property type="entry name" value="Malonyl-Coenzyme A Acyl Carrier Protein, domain 2"/>
    <property type="match status" value="1"/>
</dbReference>
<dbReference type="Gene3D" id="3.30.70.250">
    <property type="entry name" value="Malonyl-CoA ACP transacylase, ACP-binding"/>
    <property type="match status" value="1"/>
</dbReference>
<dbReference type="SUPFAM" id="SSF53901">
    <property type="entry name" value="Thiolase-like"/>
    <property type="match status" value="1"/>
</dbReference>
<dbReference type="Pfam" id="PF00550">
    <property type="entry name" value="PP-binding"/>
    <property type="match status" value="2"/>
</dbReference>
<keyword evidence="5" id="KW-0511">Multifunctional enzyme</keyword>